<feature type="region of interest" description="Disordered" evidence="7">
    <location>
        <begin position="50"/>
        <end position="122"/>
    </location>
</feature>
<evidence type="ECO:0000256" key="7">
    <source>
        <dbReference type="SAM" id="MobiDB-lite"/>
    </source>
</evidence>
<evidence type="ECO:0000313" key="10">
    <source>
        <dbReference type="RefSeq" id="XP_003744566.1"/>
    </source>
</evidence>
<comment type="subcellular location">
    <subcellularLocation>
        <location evidence="1">Cytoplasm</location>
    </subcellularLocation>
</comment>
<evidence type="ECO:0000256" key="1">
    <source>
        <dbReference type="ARBA" id="ARBA00004496"/>
    </source>
</evidence>
<dbReference type="SUPFAM" id="SSF50249">
    <property type="entry name" value="Nucleic acid-binding proteins"/>
    <property type="match status" value="1"/>
</dbReference>
<evidence type="ECO:0000259" key="8">
    <source>
        <dbReference type="PROSITE" id="PS50886"/>
    </source>
</evidence>
<reference evidence="10" key="1">
    <citation type="submission" date="2025-08" db="UniProtKB">
        <authorList>
            <consortium name="RefSeq"/>
        </authorList>
    </citation>
    <scope>IDENTIFICATION</scope>
</reference>
<keyword evidence="2" id="KW-0963">Cytoplasm</keyword>
<protein>
    <submittedName>
        <fullName evidence="10">Aminoacyl tRNA synthase complex-interacting multifunctional protein 1</fullName>
    </submittedName>
</protein>
<dbReference type="PROSITE" id="PS50886">
    <property type="entry name" value="TRBD"/>
    <property type="match status" value="1"/>
</dbReference>
<dbReference type="FunFam" id="2.40.50.140:FF:000047">
    <property type="entry name" value="tyrosine--tRNA ligase, cytoplasmic isoform X2"/>
    <property type="match status" value="1"/>
</dbReference>
<dbReference type="PANTHER" id="PTHR11586:SF33">
    <property type="entry name" value="AMINOACYL TRNA SYNTHASE COMPLEX-INTERACTING MULTIFUNCTIONAL PROTEIN 1"/>
    <property type="match status" value="1"/>
</dbReference>
<keyword evidence="3 6" id="KW-0820">tRNA-binding</keyword>
<organism evidence="9 10">
    <name type="scientific">Galendromus occidentalis</name>
    <name type="common">western predatory mite</name>
    <dbReference type="NCBI Taxonomy" id="34638"/>
    <lineage>
        <taxon>Eukaryota</taxon>
        <taxon>Metazoa</taxon>
        <taxon>Ecdysozoa</taxon>
        <taxon>Arthropoda</taxon>
        <taxon>Chelicerata</taxon>
        <taxon>Arachnida</taxon>
        <taxon>Acari</taxon>
        <taxon>Parasitiformes</taxon>
        <taxon>Mesostigmata</taxon>
        <taxon>Gamasina</taxon>
        <taxon>Phytoseioidea</taxon>
        <taxon>Phytoseiidae</taxon>
        <taxon>Typhlodrominae</taxon>
        <taxon>Galendromus</taxon>
    </lineage>
</organism>
<proteinExistence type="predicted"/>
<evidence type="ECO:0000256" key="6">
    <source>
        <dbReference type="PROSITE-ProRule" id="PRU00209"/>
    </source>
</evidence>
<dbReference type="CTD" id="9255"/>
<dbReference type="CDD" id="cd02799">
    <property type="entry name" value="tRNA_bind_EMAP-II_like"/>
    <property type="match status" value="1"/>
</dbReference>
<dbReference type="GO" id="GO:0000049">
    <property type="term" value="F:tRNA binding"/>
    <property type="evidence" value="ECO:0007669"/>
    <property type="project" value="UniProtKB-UniRule"/>
</dbReference>
<feature type="domain" description="TRNA-binding" evidence="8">
    <location>
        <begin position="125"/>
        <end position="226"/>
    </location>
</feature>
<keyword evidence="4 6" id="KW-0694">RNA-binding</keyword>
<accession>A0AAJ6QUQ6</accession>
<dbReference type="RefSeq" id="XP_003744566.1">
    <property type="nucleotide sequence ID" value="XM_003744518.1"/>
</dbReference>
<gene>
    <name evidence="10" type="primary">LOC100897345</name>
</gene>
<feature type="compositionally biased region" description="Basic and acidic residues" evidence="7">
    <location>
        <begin position="98"/>
        <end position="122"/>
    </location>
</feature>
<dbReference type="InterPro" id="IPR012340">
    <property type="entry name" value="NA-bd_OB-fold"/>
</dbReference>
<dbReference type="InterPro" id="IPR051270">
    <property type="entry name" value="Tyrosine-tRNA_ligase_regulator"/>
</dbReference>
<evidence type="ECO:0000256" key="2">
    <source>
        <dbReference type="ARBA" id="ARBA00022490"/>
    </source>
</evidence>
<dbReference type="PANTHER" id="PTHR11586">
    <property type="entry name" value="TRNA-AMINOACYLATION COFACTOR ARC1 FAMILY MEMBER"/>
    <property type="match status" value="1"/>
</dbReference>
<dbReference type="GO" id="GO:0006412">
    <property type="term" value="P:translation"/>
    <property type="evidence" value="ECO:0007669"/>
    <property type="project" value="UniProtKB-KW"/>
</dbReference>
<name>A0AAJ6QUQ6_9ACAR</name>
<evidence type="ECO:0000256" key="4">
    <source>
        <dbReference type="ARBA" id="ARBA00022884"/>
    </source>
</evidence>
<dbReference type="KEGG" id="goe:100897345"/>
<dbReference type="InterPro" id="IPR002547">
    <property type="entry name" value="tRNA-bd_dom"/>
</dbReference>
<sequence>MTRKVLTDLRTKVTSMRDELIAKETARLKEENEALASECEHYRQQLIKAEISNGKPQYSVPSVRCSAGDSATAPPAPKVVPTTKAETQQSSDGPQVQPKREKEKSAKKVKDAPKNDAPKAEEPVCVSQLDLRVGLITNVERHPDADALYLEQIDVGEAKPRTVISGLVKFVPIEAMRDRMVVVMCNLKPAKMRGVLSEGMVMCASTPDKVEPIRPPKNAVPGDRVTWTGRPEADYPNPEGVLNPKKKIWERIAPDLKLNGNGETVWMSKQLEVRGKGYLVADSLKDAQVR</sequence>
<dbReference type="Gene3D" id="2.40.50.140">
    <property type="entry name" value="Nucleic acid-binding proteins"/>
    <property type="match status" value="1"/>
</dbReference>
<keyword evidence="5" id="KW-0648">Protein biosynthesis</keyword>
<dbReference type="GeneID" id="100897345"/>
<dbReference type="AlphaFoldDB" id="A0AAJ6QUQ6"/>
<dbReference type="Proteomes" id="UP000694867">
    <property type="component" value="Unplaced"/>
</dbReference>
<keyword evidence="9" id="KW-1185">Reference proteome</keyword>
<dbReference type="GO" id="GO:0005737">
    <property type="term" value="C:cytoplasm"/>
    <property type="evidence" value="ECO:0007669"/>
    <property type="project" value="UniProtKB-SubCell"/>
</dbReference>
<evidence type="ECO:0000313" key="9">
    <source>
        <dbReference type="Proteomes" id="UP000694867"/>
    </source>
</evidence>
<evidence type="ECO:0000256" key="3">
    <source>
        <dbReference type="ARBA" id="ARBA00022555"/>
    </source>
</evidence>
<evidence type="ECO:0000256" key="5">
    <source>
        <dbReference type="ARBA" id="ARBA00022917"/>
    </source>
</evidence>
<dbReference type="Pfam" id="PF01588">
    <property type="entry name" value="tRNA_bind"/>
    <property type="match status" value="1"/>
</dbReference>